<dbReference type="InterPro" id="IPR000531">
    <property type="entry name" value="Beta-barrel_TonB"/>
</dbReference>
<dbReference type="Pfam" id="PF07715">
    <property type="entry name" value="Plug"/>
    <property type="match status" value="1"/>
</dbReference>
<evidence type="ECO:0000259" key="18">
    <source>
        <dbReference type="Pfam" id="PF07715"/>
    </source>
</evidence>
<dbReference type="RefSeq" id="WP_140041695.1">
    <property type="nucleotide sequence ID" value="NZ_CP041016.1"/>
</dbReference>
<keyword evidence="11 12" id="KW-0998">Cell outer membrane</keyword>
<keyword evidence="5 12" id="KW-0812">Transmembrane</keyword>
<keyword evidence="8" id="KW-0406">Ion transport</keyword>
<feature type="region of interest" description="Disordered" evidence="15">
    <location>
        <begin position="27"/>
        <end position="59"/>
    </location>
</feature>
<gene>
    <name evidence="19" type="ORF">FIL70_04130</name>
</gene>
<keyword evidence="9 14" id="KW-0798">TonB box</keyword>
<dbReference type="GO" id="GO:0009279">
    <property type="term" value="C:cell outer membrane"/>
    <property type="evidence" value="ECO:0007669"/>
    <property type="project" value="UniProtKB-SubCell"/>
</dbReference>
<organism evidence="19 20">
    <name type="scientific">Sphingobium fuliginis ATCC 27551</name>
    <dbReference type="NCBI Taxonomy" id="1208342"/>
    <lineage>
        <taxon>Bacteria</taxon>
        <taxon>Pseudomonadati</taxon>
        <taxon>Pseudomonadota</taxon>
        <taxon>Alphaproteobacteria</taxon>
        <taxon>Sphingomonadales</taxon>
        <taxon>Sphingomonadaceae</taxon>
        <taxon>Sphingobium</taxon>
    </lineage>
</organism>
<dbReference type="Pfam" id="PF00593">
    <property type="entry name" value="TonB_dep_Rec_b-barrel"/>
    <property type="match status" value="1"/>
</dbReference>
<dbReference type="CDD" id="cd01347">
    <property type="entry name" value="ligand_gated_channel"/>
    <property type="match status" value="1"/>
</dbReference>
<comment type="similarity">
    <text evidence="12 14">Belongs to the TonB-dependent receptor family.</text>
</comment>
<evidence type="ECO:0000256" key="13">
    <source>
        <dbReference type="PROSITE-ProRule" id="PRU10144"/>
    </source>
</evidence>
<keyword evidence="3 12" id="KW-1134">Transmembrane beta strand</keyword>
<keyword evidence="7" id="KW-0408">Iron</keyword>
<evidence type="ECO:0000259" key="17">
    <source>
        <dbReference type="Pfam" id="PF00593"/>
    </source>
</evidence>
<dbReference type="KEGG" id="sufl:FIL70_04130"/>
<evidence type="ECO:0000256" key="2">
    <source>
        <dbReference type="ARBA" id="ARBA00022448"/>
    </source>
</evidence>
<dbReference type="PROSITE" id="PS52016">
    <property type="entry name" value="TONB_DEPENDENT_REC_3"/>
    <property type="match status" value="1"/>
</dbReference>
<dbReference type="AlphaFoldDB" id="A0A5B8CAQ5"/>
<dbReference type="InterPro" id="IPR010917">
    <property type="entry name" value="TonB_rcpt_CS"/>
</dbReference>
<evidence type="ECO:0000256" key="7">
    <source>
        <dbReference type="ARBA" id="ARBA00023004"/>
    </source>
</evidence>
<evidence type="ECO:0000256" key="11">
    <source>
        <dbReference type="ARBA" id="ARBA00023237"/>
    </source>
</evidence>
<dbReference type="PANTHER" id="PTHR32552">
    <property type="entry name" value="FERRICHROME IRON RECEPTOR-RELATED"/>
    <property type="match status" value="1"/>
</dbReference>
<feature type="domain" description="TonB-dependent receptor plug" evidence="18">
    <location>
        <begin position="74"/>
        <end position="179"/>
    </location>
</feature>
<evidence type="ECO:0000256" key="5">
    <source>
        <dbReference type="ARBA" id="ARBA00022692"/>
    </source>
</evidence>
<feature type="domain" description="TonB-dependent receptor-like beta-barrel" evidence="17">
    <location>
        <begin position="268"/>
        <end position="719"/>
    </location>
</feature>
<evidence type="ECO:0000256" key="9">
    <source>
        <dbReference type="ARBA" id="ARBA00023077"/>
    </source>
</evidence>
<evidence type="ECO:0000256" key="15">
    <source>
        <dbReference type="SAM" id="MobiDB-lite"/>
    </source>
</evidence>
<dbReference type="GO" id="GO:0006826">
    <property type="term" value="P:iron ion transport"/>
    <property type="evidence" value="ECO:0007669"/>
    <property type="project" value="UniProtKB-KW"/>
</dbReference>
<keyword evidence="10 12" id="KW-0472">Membrane</keyword>
<evidence type="ECO:0000256" key="3">
    <source>
        <dbReference type="ARBA" id="ARBA00022452"/>
    </source>
</evidence>
<proteinExistence type="inferred from homology"/>
<evidence type="ECO:0000256" key="16">
    <source>
        <dbReference type="SAM" id="SignalP"/>
    </source>
</evidence>
<comment type="subcellular location">
    <subcellularLocation>
        <location evidence="1 12">Cell outer membrane</location>
        <topology evidence="1 12">Multi-pass membrane protein</topology>
    </subcellularLocation>
</comment>
<dbReference type="Gene3D" id="2.40.170.20">
    <property type="entry name" value="TonB-dependent receptor, beta-barrel domain"/>
    <property type="match status" value="1"/>
</dbReference>
<evidence type="ECO:0000256" key="8">
    <source>
        <dbReference type="ARBA" id="ARBA00023065"/>
    </source>
</evidence>
<evidence type="ECO:0000256" key="1">
    <source>
        <dbReference type="ARBA" id="ARBA00004571"/>
    </source>
</evidence>
<evidence type="ECO:0000256" key="10">
    <source>
        <dbReference type="ARBA" id="ARBA00023136"/>
    </source>
</evidence>
<evidence type="ECO:0000256" key="12">
    <source>
        <dbReference type="PROSITE-ProRule" id="PRU01360"/>
    </source>
</evidence>
<accession>A0A5B8CAQ5</accession>
<keyword evidence="19" id="KW-0675">Receptor</keyword>
<reference evidence="19 20" key="1">
    <citation type="submission" date="2019-06" db="EMBL/GenBank/DDBJ databases">
        <title>Genome organization and adaptive potential of archetypical organophosphate degarding Sphingobium fuliginis ATCC 27551.</title>
        <authorList>
            <person name="Sarwar A."/>
            <person name="Parthasarathy S."/>
            <person name="Singh C."/>
            <person name="Siddavattam D."/>
        </authorList>
    </citation>
    <scope>NUCLEOTIDE SEQUENCE [LARGE SCALE GENOMIC DNA]</scope>
    <source>
        <strain evidence="19 20">ATCC 27551</strain>
    </source>
</reference>
<dbReference type="PROSITE" id="PS01156">
    <property type="entry name" value="TONB_DEPENDENT_REC_2"/>
    <property type="match status" value="1"/>
</dbReference>
<keyword evidence="2 12" id="KW-0813">Transport</keyword>
<protein>
    <submittedName>
        <fullName evidence="19">TonB-dependent receptor</fullName>
    </submittedName>
</protein>
<keyword evidence="6 16" id="KW-0732">Signal</keyword>
<dbReference type="PANTHER" id="PTHR32552:SF81">
    <property type="entry name" value="TONB-DEPENDENT OUTER MEMBRANE RECEPTOR"/>
    <property type="match status" value="1"/>
</dbReference>
<evidence type="ECO:0000313" key="20">
    <source>
        <dbReference type="Proteomes" id="UP000311469"/>
    </source>
</evidence>
<dbReference type="SUPFAM" id="SSF56935">
    <property type="entry name" value="Porins"/>
    <property type="match status" value="1"/>
</dbReference>
<dbReference type="InterPro" id="IPR012910">
    <property type="entry name" value="Plug_dom"/>
</dbReference>
<evidence type="ECO:0000256" key="14">
    <source>
        <dbReference type="RuleBase" id="RU003357"/>
    </source>
</evidence>
<dbReference type="EMBL" id="CP041016">
    <property type="protein sequence ID" value="QDC36554.1"/>
    <property type="molecule type" value="Genomic_DNA"/>
</dbReference>
<name>A0A5B8CAQ5_SPHSA</name>
<dbReference type="Proteomes" id="UP000311469">
    <property type="component" value="Chromosome cSF1"/>
</dbReference>
<keyword evidence="4" id="KW-0410">Iron transport</keyword>
<feature type="short sequence motif" description="TonB C-terminal box" evidence="13">
    <location>
        <begin position="736"/>
        <end position="753"/>
    </location>
</feature>
<dbReference type="InterPro" id="IPR036942">
    <property type="entry name" value="Beta-barrel_TonB_sf"/>
</dbReference>
<evidence type="ECO:0000313" key="19">
    <source>
        <dbReference type="EMBL" id="QDC36554.1"/>
    </source>
</evidence>
<feature type="signal peptide" evidence="16">
    <location>
        <begin position="1"/>
        <end position="25"/>
    </location>
</feature>
<feature type="chain" id="PRO_5022993850" evidence="16">
    <location>
        <begin position="26"/>
        <end position="753"/>
    </location>
</feature>
<sequence>MTTSRFLNASALALVLSIISFPVNAQESSSASPPVAPPPEAPSTSVSTVDSEPGQNSGGLEEIVVTAQRRNESLQRVPISISAITSAALTKAGATGTLALSTVTPGLQLPQNRNSVAPSIRGVGSQNVTPGDEGATAVYVDGILFASAGANIFSLNNVDQVEVLRGPQGTLFGRNAVGGLINVITRTPNDDTQIRGSLGYGNFQTATGQLYVAGGIAPGIAADIAAYGVYQGKGWGRNLNLGNEVNFNREGSLRSKIAIDLGAASDLVLSADYSYAKNDIGNTRQPLPGTRAVGGGGFAGTIYDTTGDMPIFAKKEVYGASAKFTHDFEWAKFSSTSAYRHYDLEFNLDQDGTPVVFVDGRTPEITKTFQQEFLLNGKLGRLDWTTGLFYFHSSAGWVNFTQRSTITPTTNFVLNSDMKTNSYAAFAQGTYALTDTTRFTAGLRYTRDTRSIEANQYALEGHPLPAGTLVNSTDNLPHDVTHRAFEKLTWRFALDHQITPSMLVFGSVSRGFKSGVFSTASPFNPAVAPETLDAYEIGFKSDLFDRTLRLNISAYHYNYNNIQLQAINSTGQSTLLNAAKGRINGIDGDVTYAPRLPVGDLQIRLTMAYLDATYVNFPSGQVLTPRPAPAGGNISTSGDLSGNDIIFSPHFTSGLSGSYELPVFGEHKLGLSATWYRNGSFYWDPQNRVKQPSYSLFNGQISFTLPGDAVTFKLFGRNLSNKKYYAQVSPSPTGDLGVPGAPRTYGVAADFTF</sequence>
<evidence type="ECO:0000256" key="6">
    <source>
        <dbReference type="ARBA" id="ARBA00022729"/>
    </source>
</evidence>
<evidence type="ECO:0000256" key="4">
    <source>
        <dbReference type="ARBA" id="ARBA00022496"/>
    </source>
</evidence>
<dbReference type="InterPro" id="IPR039426">
    <property type="entry name" value="TonB-dep_rcpt-like"/>
</dbReference>